<feature type="region of interest" description="Disordered" evidence="1">
    <location>
        <begin position="180"/>
        <end position="215"/>
    </location>
</feature>
<dbReference type="EMBL" id="CP086716">
    <property type="protein sequence ID" value="WOO81603.1"/>
    <property type="molecule type" value="Genomic_DNA"/>
</dbReference>
<organism evidence="3 4">
    <name type="scientific">Vanrija pseudolonga</name>
    <dbReference type="NCBI Taxonomy" id="143232"/>
    <lineage>
        <taxon>Eukaryota</taxon>
        <taxon>Fungi</taxon>
        <taxon>Dikarya</taxon>
        <taxon>Basidiomycota</taxon>
        <taxon>Agaricomycotina</taxon>
        <taxon>Tremellomycetes</taxon>
        <taxon>Trichosporonales</taxon>
        <taxon>Trichosporonaceae</taxon>
        <taxon>Vanrija</taxon>
    </lineage>
</organism>
<evidence type="ECO:0000256" key="1">
    <source>
        <dbReference type="SAM" id="MobiDB-lite"/>
    </source>
</evidence>
<dbReference type="GeneID" id="87808356"/>
<feature type="transmembrane region" description="Helical" evidence="2">
    <location>
        <begin position="98"/>
        <end position="122"/>
    </location>
</feature>
<dbReference type="AlphaFoldDB" id="A0AAF0Y7F9"/>
<sequence>MTLTSAMSIFRAHTLSVPATASLLHTSLLVLSSGLAFGSIICAGSTLGNWYWANEGVQVAVIVWASLLLAFTAVVLNTRYFRCEHCRTPAYAKTGVEVAVQGVLVAYGLSVATCITALRTWREGPTHILTWISALLLTAALVFETLFTLSRRQPLPAPSAWGQTLRELETAQGVWLEVRSEAGSAGEEAEPRGVWVAEGHGGVGSDKGSEEAAEV</sequence>
<name>A0AAF0Y7F9_9TREE</name>
<reference evidence="3" key="1">
    <citation type="submission" date="2023-10" db="EMBL/GenBank/DDBJ databases">
        <authorList>
            <person name="Noh H."/>
        </authorList>
    </citation>
    <scope>NUCLEOTIDE SEQUENCE</scope>
    <source>
        <strain evidence="3">DUCC4014</strain>
    </source>
</reference>
<gene>
    <name evidence="3" type="ORF">LOC62_03G005125</name>
</gene>
<feature type="transmembrane region" description="Helical" evidence="2">
    <location>
        <begin position="128"/>
        <end position="149"/>
    </location>
</feature>
<dbReference type="RefSeq" id="XP_062627635.1">
    <property type="nucleotide sequence ID" value="XM_062771651.1"/>
</dbReference>
<dbReference type="Proteomes" id="UP000827549">
    <property type="component" value="Chromosome 3"/>
</dbReference>
<keyword evidence="2" id="KW-0812">Transmembrane</keyword>
<feature type="transmembrane region" description="Helical" evidence="2">
    <location>
        <begin position="57"/>
        <end position="77"/>
    </location>
</feature>
<proteinExistence type="predicted"/>
<evidence type="ECO:0000313" key="4">
    <source>
        <dbReference type="Proteomes" id="UP000827549"/>
    </source>
</evidence>
<keyword evidence="2" id="KW-0472">Membrane</keyword>
<accession>A0AAF0Y7F9</accession>
<evidence type="ECO:0000313" key="3">
    <source>
        <dbReference type="EMBL" id="WOO81603.1"/>
    </source>
</evidence>
<protein>
    <submittedName>
        <fullName evidence="3">Uncharacterized protein</fullName>
    </submittedName>
</protein>
<evidence type="ECO:0000256" key="2">
    <source>
        <dbReference type="SAM" id="Phobius"/>
    </source>
</evidence>
<keyword evidence="4" id="KW-1185">Reference proteome</keyword>
<keyword evidence="2" id="KW-1133">Transmembrane helix</keyword>